<evidence type="ECO:0000256" key="1">
    <source>
        <dbReference type="SAM" id="MobiDB-lite"/>
    </source>
</evidence>
<organism evidence="2 3">
    <name type="scientific">Nonomuraea jabiensis</name>
    <dbReference type="NCBI Taxonomy" id="882448"/>
    <lineage>
        <taxon>Bacteria</taxon>
        <taxon>Bacillati</taxon>
        <taxon>Actinomycetota</taxon>
        <taxon>Actinomycetes</taxon>
        <taxon>Streptosporangiales</taxon>
        <taxon>Streptosporangiaceae</taxon>
        <taxon>Nonomuraea</taxon>
    </lineage>
</organism>
<evidence type="ECO:0000313" key="2">
    <source>
        <dbReference type="EMBL" id="MBB5782599.1"/>
    </source>
</evidence>
<feature type="region of interest" description="Disordered" evidence="1">
    <location>
        <begin position="53"/>
        <end position="92"/>
    </location>
</feature>
<dbReference type="AlphaFoldDB" id="A0A7W9GEZ8"/>
<reference evidence="2 3" key="1">
    <citation type="submission" date="2020-08" db="EMBL/GenBank/DDBJ databases">
        <title>Sequencing the genomes of 1000 actinobacteria strains.</title>
        <authorList>
            <person name="Klenk H.-P."/>
        </authorList>
    </citation>
    <scope>NUCLEOTIDE SEQUENCE [LARGE SCALE GENOMIC DNA]</scope>
    <source>
        <strain evidence="2 3">DSM 45507</strain>
    </source>
</reference>
<accession>A0A7W9GEZ8</accession>
<name>A0A7W9GEZ8_9ACTN</name>
<protein>
    <submittedName>
        <fullName evidence="2">Uncharacterized protein</fullName>
    </submittedName>
</protein>
<evidence type="ECO:0000313" key="3">
    <source>
        <dbReference type="Proteomes" id="UP000579153"/>
    </source>
</evidence>
<dbReference type="EMBL" id="JACHMB010000001">
    <property type="protein sequence ID" value="MBB5782599.1"/>
    <property type="molecule type" value="Genomic_DNA"/>
</dbReference>
<dbReference type="Proteomes" id="UP000579153">
    <property type="component" value="Unassembled WGS sequence"/>
</dbReference>
<keyword evidence="3" id="KW-1185">Reference proteome</keyword>
<gene>
    <name evidence="2" type="ORF">HD596_009355</name>
</gene>
<comment type="caution">
    <text evidence="2">The sequence shown here is derived from an EMBL/GenBank/DDBJ whole genome shotgun (WGS) entry which is preliminary data.</text>
</comment>
<proteinExistence type="predicted"/>
<sequence length="92" mass="9890">MILAVGARSAHGSRRAGAGSGAIFALVAEVALPGKVGWSRVTRSAVSLVAMSRPWHDRRSSASEPMRAGHARTWRYHGPTMLQDAQGRKRRG</sequence>